<accession>D2UBA4</accession>
<evidence type="ECO:0000259" key="2">
    <source>
        <dbReference type="Pfam" id="PF01370"/>
    </source>
</evidence>
<keyword evidence="1" id="KW-0812">Transmembrane</keyword>
<dbReference type="eggNOG" id="COG0451">
    <property type="taxonomic scope" value="Bacteria"/>
</dbReference>
<dbReference type="InterPro" id="IPR036291">
    <property type="entry name" value="NAD(P)-bd_dom_sf"/>
</dbReference>
<feature type="transmembrane region" description="Helical" evidence="1">
    <location>
        <begin position="275"/>
        <end position="296"/>
    </location>
</feature>
<dbReference type="KEGG" id="xal:XALC_0272"/>
<dbReference type="InterPro" id="IPR001509">
    <property type="entry name" value="Epimerase_deHydtase"/>
</dbReference>
<keyword evidence="4" id="KW-1185">Reference proteome</keyword>
<dbReference type="PANTHER" id="PTHR12126:SF11">
    <property type="entry name" value="NADH DEHYDROGENASE [UBIQUINONE] 1 ALPHA SUBCOMPLEX SUBUNIT 9, MITOCHONDRIAL"/>
    <property type="match status" value="1"/>
</dbReference>
<proteinExistence type="predicted"/>
<dbReference type="SUPFAM" id="SSF51735">
    <property type="entry name" value="NAD(P)-binding Rossmann-fold domains"/>
    <property type="match status" value="1"/>
</dbReference>
<dbReference type="AlphaFoldDB" id="D2UBA4"/>
<keyword evidence="1" id="KW-0472">Membrane</keyword>
<dbReference type="GO" id="GO:0044877">
    <property type="term" value="F:protein-containing complex binding"/>
    <property type="evidence" value="ECO:0007669"/>
    <property type="project" value="TreeGrafter"/>
</dbReference>
<evidence type="ECO:0000313" key="3">
    <source>
        <dbReference type="EMBL" id="CBA14816.1"/>
    </source>
</evidence>
<dbReference type="STRING" id="380358.XALC_0272"/>
<dbReference type="EMBL" id="FP565176">
    <property type="protein sequence ID" value="CBA14816.1"/>
    <property type="molecule type" value="Genomic_DNA"/>
</dbReference>
<dbReference type="Proteomes" id="UP000001890">
    <property type="component" value="Chromosome"/>
</dbReference>
<evidence type="ECO:0000313" key="4">
    <source>
        <dbReference type="Proteomes" id="UP000001890"/>
    </source>
</evidence>
<sequence>MHAHRRSDSQRAMRLRALCRRKLGVVACAGYAVAMTDAPASAVPMQHPPTSPRIALVFGGSGQIGEPLLHGLLAAGWQVHAYSRTIQPARPGLHWHLGELGTLSMPPLPVDVVFSCGPLDAFADWYQRVPVHVPRVVAFGSTSLEVKRDSLDDTERDVARRLREAEATLFALAAARGAAVTVLRPTLVYGAGRDRTLSAIAALARRSGWFVLSRSACGLRQPVHVQDLAEAALAVLSFAVTHGQSYALGGGETLRYRDMVHRVLAVLQPPARLLLLPHAVFALLLALAHACGRLRGMNRAALQRMREDLVFDLAPARRDFGYAPRAFAPDAAMLGVTPGAVVRQ</sequence>
<keyword evidence="1" id="KW-1133">Transmembrane helix</keyword>
<dbReference type="PANTHER" id="PTHR12126">
    <property type="entry name" value="NADH-UBIQUINONE OXIDOREDUCTASE 39 KDA SUBUNIT-RELATED"/>
    <property type="match status" value="1"/>
</dbReference>
<dbReference type="Pfam" id="PF01370">
    <property type="entry name" value="Epimerase"/>
    <property type="match status" value="1"/>
</dbReference>
<dbReference type="InterPro" id="IPR051207">
    <property type="entry name" value="ComplexI_NDUFA9_subunit"/>
</dbReference>
<dbReference type="Gene3D" id="3.40.50.720">
    <property type="entry name" value="NAD(P)-binding Rossmann-like Domain"/>
    <property type="match status" value="2"/>
</dbReference>
<name>D2UBA4_XANAP</name>
<organism evidence="3 4">
    <name type="scientific">Xanthomonas albilineans (strain GPE PC73 / CFBP 7063)</name>
    <dbReference type="NCBI Taxonomy" id="380358"/>
    <lineage>
        <taxon>Bacteria</taxon>
        <taxon>Pseudomonadati</taxon>
        <taxon>Pseudomonadota</taxon>
        <taxon>Gammaproteobacteria</taxon>
        <taxon>Lysobacterales</taxon>
        <taxon>Lysobacteraceae</taxon>
        <taxon>Xanthomonas</taxon>
    </lineage>
</organism>
<evidence type="ECO:0000256" key="1">
    <source>
        <dbReference type="SAM" id="Phobius"/>
    </source>
</evidence>
<reference evidence="3 4" key="1">
    <citation type="journal article" date="2009" name="BMC Genomics">
        <title>The complete genome sequence of Xanthomonas albilineans provides new insights into the reductive genome evolution of the xylem-limited Xanthomonadaceae.</title>
        <authorList>
            <person name="Pieretti I."/>
            <person name="Royer M."/>
            <person name="Barbe V."/>
            <person name="Carrere S."/>
            <person name="Koebnik R."/>
            <person name="Cociancich S."/>
            <person name="Couloux A."/>
            <person name="Darrasse A."/>
            <person name="Gouzy J."/>
            <person name="Jacques M.A."/>
            <person name="Lauber E."/>
            <person name="Manceau C."/>
            <person name="Mangenot S."/>
            <person name="Poussier S."/>
            <person name="Segurens B."/>
            <person name="Szurek B."/>
            <person name="Verdier V."/>
            <person name="Arlat M."/>
            <person name="Rott P."/>
        </authorList>
    </citation>
    <scope>NUCLEOTIDE SEQUENCE [LARGE SCALE GENOMIC DNA]</scope>
    <source>
        <strain evidence="4">GPE PC73 / CFBP 7063</strain>
    </source>
</reference>
<feature type="domain" description="NAD-dependent epimerase/dehydratase" evidence="2">
    <location>
        <begin position="165"/>
        <end position="249"/>
    </location>
</feature>
<protein>
    <recommendedName>
        <fullName evidence="2">NAD-dependent epimerase/dehydratase domain-containing protein</fullName>
    </recommendedName>
</protein>
<gene>
    <name evidence="3" type="ordered locus">XALc_0272</name>
</gene>